<keyword evidence="3" id="KW-1185">Reference proteome</keyword>
<evidence type="ECO:0000256" key="1">
    <source>
        <dbReference type="SAM" id="Phobius"/>
    </source>
</evidence>
<organism evidence="2 3">
    <name type="scientific">Candidatus Sulfobium mesophilum</name>
    <dbReference type="NCBI Taxonomy" id="2016548"/>
    <lineage>
        <taxon>Bacteria</taxon>
        <taxon>Pseudomonadati</taxon>
        <taxon>Nitrospirota</taxon>
        <taxon>Nitrospiria</taxon>
        <taxon>Nitrospirales</taxon>
        <taxon>Nitrospiraceae</taxon>
        <taxon>Candidatus Sulfobium</taxon>
    </lineage>
</organism>
<gene>
    <name evidence="2" type="ORF">NBG4_440017</name>
</gene>
<keyword evidence="1" id="KW-0812">Transmembrane</keyword>
<dbReference type="Proteomes" id="UP000245125">
    <property type="component" value="Unassembled WGS sequence"/>
</dbReference>
<evidence type="ECO:0000313" key="2">
    <source>
        <dbReference type="EMBL" id="SPQ01145.1"/>
    </source>
</evidence>
<sequence>MSQGIPETERLLSAYRLWGLAAVLFFAMFLVSALTALSFPRLNFLILSLTLCFGFLWIGTTSVSRHCLVQLKQYIGKKIGLLEFVSTQFVFALFPLIYRQLKKEVALYQGSSQ</sequence>
<feature type="transmembrane region" description="Helical" evidence="1">
    <location>
        <begin position="42"/>
        <end position="59"/>
    </location>
</feature>
<dbReference type="EMBL" id="OUUY01000091">
    <property type="protein sequence ID" value="SPQ01145.1"/>
    <property type="molecule type" value="Genomic_DNA"/>
</dbReference>
<name>A0A2U3QIF2_9BACT</name>
<feature type="transmembrane region" description="Helical" evidence="1">
    <location>
        <begin position="79"/>
        <end position="98"/>
    </location>
</feature>
<reference evidence="3" key="1">
    <citation type="submission" date="2018-03" db="EMBL/GenBank/DDBJ databases">
        <authorList>
            <person name="Zecchin S."/>
        </authorList>
    </citation>
    <scope>NUCLEOTIDE SEQUENCE [LARGE SCALE GENOMIC DNA]</scope>
</reference>
<feature type="transmembrane region" description="Helical" evidence="1">
    <location>
        <begin position="15"/>
        <end position="35"/>
    </location>
</feature>
<proteinExistence type="predicted"/>
<accession>A0A2U3QIF2</accession>
<keyword evidence="1" id="KW-1133">Transmembrane helix</keyword>
<protein>
    <submittedName>
        <fullName evidence="2">Uncharacterized protein</fullName>
    </submittedName>
</protein>
<evidence type="ECO:0000313" key="3">
    <source>
        <dbReference type="Proteomes" id="UP000245125"/>
    </source>
</evidence>
<dbReference type="AlphaFoldDB" id="A0A2U3QIF2"/>
<keyword evidence="1" id="KW-0472">Membrane</keyword>